<proteinExistence type="predicted"/>
<dbReference type="EMBL" id="JAEPRB010000244">
    <property type="protein sequence ID" value="KAG2218231.1"/>
    <property type="molecule type" value="Genomic_DNA"/>
</dbReference>
<organism evidence="1 2">
    <name type="scientific">Circinella minor</name>
    <dbReference type="NCBI Taxonomy" id="1195481"/>
    <lineage>
        <taxon>Eukaryota</taxon>
        <taxon>Fungi</taxon>
        <taxon>Fungi incertae sedis</taxon>
        <taxon>Mucoromycota</taxon>
        <taxon>Mucoromycotina</taxon>
        <taxon>Mucoromycetes</taxon>
        <taxon>Mucorales</taxon>
        <taxon>Lichtheimiaceae</taxon>
        <taxon>Circinella</taxon>
    </lineage>
</organism>
<dbReference type="AlphaFoldDB" id="A0A8H7RW26"/>
<dbReference type="Proteomes" id="UP000646827">
    <property type="component" value="Unassembled WGS sequence"/>
</dbReference>
<evidence type="ECO:0000313" key="2">
    <source>
        <dbReference type="Proteomes" id="UP000646827"/>
    </source>
</evidence>
<feature type="non-terminal residue" evidence="1">
    <location>
        <position position="1"/>
    </location>
</feature>
<comment type="caution">
    <text evidence="1">The sequence shown here is derived from an EMBL/GenBank/DDBJ whole genome shotgun (WGS) entry which is preliminary data.</text>
</comment>
<sequence length="129" mass="13895">GDSTALYNALALAMEANMLPSLDLSNMTTDGYASLVDVSSDFPTMANAASLVEVFNNEEVRVGVDELAEGDASVQIPAYEEDRVGVDGPMNDGDIPVLPPPQAARLPDVEDVFSEFLVEYDDEDDDYWG</sequence>
<gene>
    <name evidence="1" type="ORF">INT45_000773</name>
</gene>
<accession>A0A8H7RW26</accession>
<name>A0A8H7RW26_9FUNG</name>
<reference evidence="1 2" key="1">
    <citation type="submission" date="2020-12" db="EMBL/GenBank/DDBJ databases">
        <title>Metabolic potential, ecology and presence of endohyphal bacteria is reflected in genomic diversity of Mucoromycotina.</title>
        <authorList>
            <person name="Muszewska A."/>
            <person name="Okrasinska A."/>
            <person name="Steczkiewicz K."/>
            <person name="Drgas O."/>
            <person name="Orlowska M."/>
            <person name="Perlinska-Lenart U."/>
            <person name="Aleksandrzak-Piekarczyk T."/>
            <person name="Szatraj K."/>
            <person name="Zielenkiewicz U."/>
            <person name="Pilsyk S."/>
            <person name="Malc E."/>
            <person name="Mieczkowski P."/>
            <person name="Kruszewska J.S."/>
            <person name="Biernat P."/>
            <person name="Pawlowska J."/>
        </authorList>
    </citation>
    <scope>NUCLEOTIDE SEQUENCE [LARGE SCALE GENOMIC DNA]</scope>
    <source>
        <strain evidence="1 2">CBS 142.35</strain>
    </source>
</reference>
<protein>
    <submittedName>
        <fullName evidence="1">Uncharacterized protein</fullName>
    </submittedName>
</protein>
<dbReference type="OrthoDB" id="2298219at2759"/>
<keyword evidence="2" id="KW-1185">Reference proteome</keyword>
<evidence type="ECO:0000313" key="1">
    <source>
        <dbReference type="EMBL" id="KAG2218231.1"/>
    </source>
</evidence>